<dbReference type="Pfam" id="PF13581">
    <property type="entry name" value="HATPase_c_2"/>
    <property type="match status" value="1"/>
</dbReference>
<dbReference type="GO" id="GO:0004674">
    <property type="term" value="F:protein serine/threonine kinase activity"/>
    <property type="evidence" value="ECO:0007669"/>
    <property type="project" value="UniProtKB-KW"/>
</dbReference>
<feature type="domain" description="Histidine kinase/HSP90-like ATPase" evidence="2">
    <location>
        <begin position="34"/>
        <end position="150"/>
    </location>
</feature>
<evidence type="ECO:0000256" key="1">
    <source>
        <dbReference type="ARBA" id="ARBA00022527"/>
    </source>
</evidence>
<keyword evidence="1" id="KW-0723">Serine/threonine-protein kinase</keyword>
<dbReference type="SUPFAM" id="SSF55874">
    <property type="entry name" value="ATPase domain of HSP90 chaperone/DNA topoisomerase II/histidine kinase"/>
    <property type="match status" value="1"/>
</dbReference>
<reference evidence="3 4" key="1">
    <citation type="submission" date="2019-11" db="EMBL/GenBank/DDBJ databases">
        <title>Whole-genome sequence of the anaerobic purple sulfur bacterium Allochromatium palmeri DSM 15591.</title>
        <authorList>
            <person name="Kyndt J.A."/>
            <person name="Meyer T.E."/>
        </authorList>
    </citation>
    <scope>NUCLEOTIDE SEQUENCE [LARGE SCALE GENOMIC DNA]</scope>
    <source>
        <strain evidence="3 4">DSM 15591</strain>
    </source>
</reference>
<comment type="caution">
    <text evidence="3">The sequence shown here is derived from an EMBL/GenBank/DDBJ whole genome shotgun (WGS) entry which is preliminary data.</text>
</comment>
<dbReference type="CDD" id="cd16934">
    <property type="entry name" value="HATPase_RsbT-like"/>
    <property type="match status" value="1"/>
</dbReference>
<dbReference type="PANTHER" id="PTHR35526">
    <property type="entry name" value="ANTI-SIGMA-F FACTOR RSBW-RELATED"/>
    <property type="match status" value="1"/>
</dbReference>
<evidence type="ECO:0000313" key="3">
    <source>
        <dbReference type="EMBL" id="MTW21428.1"/>
    </source>
</evidence>
<keyword evidence="1" id="KW-0418">Kinase</keyword>
<sequence>MKPERTPPPSDAALAELAAAGVRVLISSEPDIMAASRQARLLAERLGFSRSAAYHVATATSELANNLLTHAGGGRLSANLLDERFGSGRLGLELLAEDEGPGIADPALALTEGYSTGRGLGCGLPGVKRLMDDFSLEPRPGGGTRVWAVKWR</sequence>
<dbReference type="InterPro" id="IPR050267">
    <property type="entry name" value="Anti-sigma-factor_SerPK"/>
</dbReference>
<organism evidence="3 4">
    <name type="scientific">Allochromatium palmeri</name>
    <dbReference type="NCBI Taxonomy" id="231048"/>
    <lineage>
        <taxon>Bacteria</taxon>
        <taxon>Pseudomonadati</taxon>
        <taxon>Pseudomonadota</taxon>
        <taxon>Gammaproteobacteria</taxon>
        <taxon>Chromatiales</taxon>
        <taxon>Chromatiaceae</taxon>
        <taxon>Allochromatium</taxon>
    </lineage>
</organism>
<gene>
    <name evidence="3" type="ORF">GJ668_10015</name>
</gene>
<protein>
    <submittedName>
        <fullName evidence="3">Anti-sigma regulatory factor</fullName>
    </submittedName>
</protein>
<dbReference type="InterPro" id="IPR036890">
    <property type="entry name" value="HATPase_C_sf"/>
</dbReference>
<accession>A0A6N8EDQ4</accession>
<dbReference type="InterPro" id="IPR003594">
    <property type="entry name" value="HATPase_dom"/>
</dbReference>
<evidence type="ECO:0000259" key="2">
    <source>
        <dbReference type="Pfam" id="PF13581"/>
    </source>
</evidence>
<dbReference type="PANTHER" id="PTHR35526:SF3">
    <property type="entry name" value="ANTI-SIGMA-F FACTOR RSBW"/>
    <property type="match status" value="1"/>
</dbReference>
<dbReference type="AlphaFoldDB" id="A0A6N8EDQ4"/>
<proteinExistence type="predicted"/>
<dbReference type="EMBL" id="WNKT01000018">
    <property type="protein sequence ID" value="MTW21428.1"/>
    <property type="molecule type" value="Genomic_DNA"/>
</dbReference>
<dbReference type="RefSeq" id="WP_155450013.1">
    <property type="nucleotide sequence ID" value="NZ_WNKT01000018.1"/>
</dbReference>
<name>A0A6N8EDQ4_9GAMM</name>
<keyword evidence="4" id="KW-1185">Reference proteome</keyword>
<keyword evidence="1" id="KW-0808">Transferase</keyword>
<evidence type="ECO:0000313" key="4">
    <source>
        <dbReference type="Proteomes" id="UP000434044"/>
    </source>
</evidence>
<dbReference type="Gene3D" id="3.30.565.10">
    <property type="entry name" value="Histidine kinase-like ATPase, C-terminal domain"/>
    <property type="match status" value="1"/>
</dbReference>
<dbReference type="OrthoDB" id="5769716at2"/>
<dbReference type="Proteomes" id="UP000434044">
    <property type="component" value="Unassembled WGS sequence"/>
</dbReference>